<reference evidence="11 12" key="1">
    <citation type="submission" date="2020-07" db="EMBL/GenBank/DDBJ databases">
        <title>Complete genome and description of Selenomonas timonensis sp. nov., a new bacterium isolated from a gingivitis subject.</title>
        <authorList>
            <person name="Antezack A."/>
        </authorList>
    </citation>
    <scope>NUCLEOTIDE SEQUENCE [LARGE SCALE GENOMIC DNA]</scope>
    <source>
        <strain evidence="11 12">Marseille-Q3039</strain>
    </source>
</reference>
<comment type="similarity">
    <text evidence="8">Belongs to the MobA family.</text>
</comment>
<feature type="domain" description="MobA-like NTP transferase" evidence="10">
    <location>
        <begin position="9"/>
        <end position="166"/>
    </location>
</feature>
<evidence type="ECO:0000256" key="2">
    <source>
        <dbReference type="ARBA" id="ARBA00022679"/>
    </source>
</evidence>
<dbReference type="CDD" id="cd02503">
    <property type="entry name" value="MobA"/>
    <property type="match status" value="1"/>
</dbReference>
<dbReference type="GO" id="GO:0006777">
    <property type="term" value="P:Mo-molybdopterin cofactor biosynthetic process"/>
    <property type="evidence" value="ECO:0007669"/>
    <property type="project" value="UniProtKB-KW"/>
</dbReference>
<dbReference type="InterPro" id="IPR013482">
    <property type="entry name" value="Molybde_CF_guanTrfase"/>
</dbReference>
<evidence type="ECO:0000256" key="6">
    <source>
        <dbReference type="ARBA" id="ARBA00023134"/>
    </source>
</evidence>
<feature type="binding site" evidence="8">
    <location>
        <position position="23"/>
    </location>
    <ligand>
        <name>GTP</name>
        <dbReference type="ChEBI" id="CHEBI:37565"/>
    </ligand>
</feature>
<dbReference type="Pfam" id="PF03205">
    <property type="entry name" value="MobB"/>
    <property type="match status" value="1"/>
</dbReference>
<dbReference type="AlphaFoldDB" id="A0A7G7VKH5"/>
<keyword evidence="5 8" id="KW-0460">Magnesium</keyword>
<comment type="cofactor">
    <cofactor evidence="8">
        <name>Mg(2+)</name>
        <dbReference type="ChEBI" id="CHEBI:18420"/>
    </cofactor>
</comment>
<keyword evidence="7 8" id="KW-0501">Molybdenum cofactor biosynthesis</keyword>
<dbReference type="EMBL" id="CP060204">
    <property type="protein sequence ID" value="QNH54618.1"/>
    <property type="molecule type" value="Genomic_DNA"/>
</dbReference>
<keyword evidence="1 8" id="KW-0963">Cytoplasm</keyword>
<dbReference type="InterPro" id="IPR025877">
    <property type="entry name" value="MobA-like_NTP_Trfase"/>
</dbReference>
<dbReference type="InterPro" id="IPR029044">
    <property type="entry name" value="Nucleotide-diphossugar_trans"/>
</dbReference>
<dbReference type="InterPro" id="IPR004435">
    <property type="entry name" value="MobB_dom"/>
</dbReference>
<comment type="domain">
    <text evidence="8">The N-terminal domain determines nucleotide recognition and specific binding, while the C-terminal domain determines the specific binding to the target protein.</text>
</comment>
<evidence type="ECO:0000256" key="8">
    <source>
        <dbReference type="HAMAP-Rule" id="MF_00316"/>
    </source>
</evidence>
<dbReference type="SUPFAM" id="SSF53448">
    <property type="entry name" value="Nucleotide-diphospho-sugar transferases"/>
    <property type="match status" value="1"/>
</dbReference>
<comment type="caution">
    <text evidence="8">Lacks conserved residue(s) required for the propagation of feature annotation.</text>
</comment>
<dbReference type="GO" id="GO:0005737">
    <property type="term" value="C:cytoplasm"/>
    <property type="evidence" value="ECO:0007669"/>
    <property type="project" value="UniProtKB-SubCell"/>
</dbReference>
<dbReference type="InterPro" id="IPR027417">
    <property type="entry name" value="P-loop_NTPase"/>
</dbReference>
<keyword evidence="4 8" id="KW-0547">Nucleotide-binding</keyword>
<accession>A0A7G7VKH5</accession>
<comment type="subcellular location">
    <subcellularLocation>
        <location evidence="8">Cytoplasm</location>
    </subcellularLocation>
</comment>
<dbReference type="Gene3D" id="3.40.50.300">
    <property type="entry name" value="P-loop containing nucleotide triphosphate hydrolases"/>
    <property type="match status" value="1"/>
</dbReference>
<dbReference type="HAMAP" id="MF_00316">
    <property type="entry name" value="MobA"/>
    <property type="match status" value="1"/>
</dbReference>
<gene>
    <name evidence="11" type="primary">mobB</name>
    <name evidence="8" type="synonym">mobA</name>
    <name evidence="11" type="ORF">H1B31_01225</name>
</gene>
<dbReference type="NCBIfam" id="TIGR00176">
    <property type="entry name" value="mobB"/>
    <property type="match status" value="1"/>
</dbReference>
<keyword evidence="12" id="KW-1185">Reference proteome</keyword>
<evidence type="ECO:0000259" key="9">
    <source>
        <dbReference type="Pfam" id="PF03205"/>
    </source>
</evidence>
<evidence type="ECO:0000256" key="5">
    <source>
        <dbReference type="ARBA" id="ARBA00022842"/>
    </source>
</evidence>
<keyword evidence="2 8" id="KW-0808">Transferase</keyword>
<protein>
    <recommendedName>
        <fullName evidence="8">Probable molybdenum cofactor guanylyltransferase</fullName>
        <shortName evidence="8">MoCo guanylyltransferase</shortName>
        <ecNumber evidence="8">2.7.7.77</ecNumber>
    </recommendedName>
    <alternativeName>
        <fullName evidence="8">GTP:molybdopterin guanylyltransferase</fullName>
    </alternativeName>
    <alternativeName>
        <fullName evidence="8">Mo-MPT guanylyltransferase</fullName>
    </alternativeName>
    <alternativeName>
        <fullName evidence="8">Molybdopterin guanylyltransferase</fullName>
    </alternativeName>
    <alternativeName>
        <fullName evidence="8">Molybdopterin-guanine dinucleotide synthase</fullName>
        <shortName evidence="8">MGD synthase</shortName>
    </alternativeName>
</protein>
<dbReference type="PANTHER" id="PTHR19136">
    <property type="entry name" value="MOLYBDENUM COFACTOR GUANYLYLTRANSFERASE"/>
    <property type="match status" value="1"/>
</dbReference>
<evidence type="ECO:0000313" key="11">
    <source>
        <dbReference type="EMBL" id="QNH54618.1"/>
    </source>
</evidence>
<feature type="binding site" evidence="8">
    <location>
        <position position="74"/>
    </location>
    <ligand>
        <name>GTP</name>
        <dbReference type="ChEBI" id="CHEBI:37565"/>
    </ligand>
</feature>
<feature type="binding site" evidence="8">
    <location>
        <position position="103"/>
    </location>
    <ligand>
        <name>GTP</name>
        <dbReference type="ChEBI" id="CHEBI:37565"/>
    </ligand>
</feature>
<organism evidence="11 12">
    <name type="scientific">Selenomonas timonae</name>
    <dbReference type="NCBI Taxonomy" id="2754044"/>
    <lineage>
        <taxon>Bacteria</taxon>
        <taxon>Bacillati</taxon>
        <taxon>Bacillota</taxon>
        <taxon>Negativicutes</taxon>
        <taxon>Selenomonadales</taxon>
        <taxon>Selenomonadaceae</taxon>
        <taxon>Selenomonas</taxon>
    </lineage>
</organism>
<dbReference type="KEGG" id="stim:H1B31_01225"/>
<dbReference type="RefSeq" id="WP_185980571.1">
    <property type="nucleotide sequence ID" value="NZ_CP060204.1"/>
</dbReference>
<dbReference type="GO" id="GO:0046872">
    <property type="term" value="F:metal ion binding"/>
    <property type="evidence" value="ECO:0007669"/>
    <property type="project" value="UniProtKB-KW"/>
</dbReference>
<dbReference type="EC" id="2.7.7.77" evidence="8"/>
<comment type="function">
    <text evidence="8">Transfers a GMP moiety from GTP to Mo-molybdopterin (Mo-MPT) cofactor (Moco or molybdenum cofactor) to form Mo-molybdopterin guanine dinucleotide (Mo-MGD) cofactor.</text>
</comment>
<dbReference type="Gene3D" id="3.90.550.10">
    <property type="entry name" value="Spore Coat Polysaccharide Biosynthesis Protein SpsA, Chain A"/>
    <property type="match status" value="1"/>
</dbReference>
<proteinExistence type="inferred from homology"/>
<feature type="binding site" evidence="8">
    <location>
        <position position="103"/>
    </location>
    <ligand>
        <name>Mg(2+)</name>
        <dbReference type="ChEBI" id="CHEBI:18420"/>
    </ligand>
</feature>
<evidence type="ECO:0000313" key="12">
    <source>
        <dbReference type="Proteomes" id="UP000515480"/>
    </source>
</evidence>
<dbReference type="GO" id="GO:0061603">
    <property type="term" value="F:molybdenum cofactor guanylyltransferase activity"/>
    <property type="evidence" value="ECO:0007669"/>
    <property type="project" value="UniProtKB-EC"/>
</dbReference>
<evidence type="ECO:0000256" key="1">
    <source>
        <dbReference type="ARBA" id="ARBA00022490"/>
    </source>
</evidence>
<feature type="domain" description="Molybdopterin-guanine dinucleotide biosynthesis protein B (MobB)" evidence="9">
    <location>
        <begin position="207"/>
        <end position="304"/>
    </location>
</feature>
<name>A0A7G7VKH5_9FIRM</name>
<evidence type="ECO:0000256" key="3">
    <source>
        <dbReference type="ARBA" id="ARBA00022723"/>
    </source>
</evidence>
<evidence type="ECO:0000259" key="10">
    <source>
        <dbReference type="Pfam" id="PF12804"/>
    </source>
</evidence>
<sequence>MNLKDVTLIVAAGGKSTRMGRDKRFLPLDGESLLARTLRKGRAAGFRSIVLAAEGERSDLTALAKEYGVQLVTDEIPAQGPAAAIAAGLGAAKTEWALVLSADMPFYDFELVRALLPQAEGETQVVLPTLLGYWQPLAALYRRDAGAVFAAAIARGDRKLGIILRELVVRELPLTVDAGLFFNVNTPAAYRLACGRLANEQRACPILSIAAPASGTGKTTFIERLIPLLHERGVRTAVIKSDSHGFQLDTAGKDTARFTAAGAEAVAVSSPDGYFIQQKTKTRQDFQNLIANIIPNSVDLYITESRSRGVLPTFMLDRGLGIPEIDERVAACFAKGRSIDTDVLTFDLDDMDTAVRLALFLMGRPLYGADGTMFLTM</sequence>
<dbReference type="Proteomes" id="UP000515480">
    <property type="component" value="Chromosome"/>
</dbReference>
<keyword evidence="6 8" id="KW-0342">GTP-binding</keyword>
<comment type="catalytic activity">
    <reaction evidence="8">
        <text>Mo-molybdopterin + GTP + H(+) = Mo-molybdopterin guanine dinucleotide + diphosphate</text>
        <dbReference type="Rhea" id="RHEA:34243"/>
        <dbReference type="ChEBI" id="CHEBI:15378"/>
        <dbReference type="ChEBI" id="CHEBI:33019"/>
        <dbReference type="ChEBI" id="CHEBI:37565"/>
        <dbReference type="ChEBI" id="CHEBI:71302"/>
        <dbReference type="ChEBI" id="CHEBI:71310"/>
        <dbReference type="EC" id="2.7.7.77"/>
    </reaction>
</comment>
<dbReference type="PANTHER" id="PTHR19136:SF81">
    <property type="entry name" value="MOLYBDENUM COFACTOR GUANYLYLTRANSFERASE"/>
    <property type="match status" value="1"/>
</dbReference>
<evidence type="ECO:0000256" key="7">
    <source>
        <dbReference type="ARBA" id="ARBA00023150"/>
    </source>
</evidence>
<dbReference type="GO" id="GO:0005525">
    <property type="term" value="F:GTP binding"/>
    <property type="evidence" value="ECO:0007669"/>
    <property type="project" value="UniProtKB-UniRule"/>
</dbReference>
<dbReference type="Pfam" id="PF12804">
    <property type="entry name" value="NTP_transf_3"/>
    <property type="match status" value="1"/>
</dbReference>
<keyword evidence="3 8" id="KW-0479">Metal-binding</keyword>
<dbReference type="SUPFAM" id="SSF52540">
    <property type="entry name" value="P-loop containing nucleoside triphosphate hydrolases"/>
    <property type="match status" value="1"/>
</dbReference>
<evidence type="ECO:0000256" key="4">
    <source>
        <dbReference type="ARBA" id="ARBA00022741"/>
    </source>
</evidence>